<gene>
    <name evidence="1" type="ORF">VN97_g4826</name>
</gene>
<evidence type="ECO:0000313" key="2">
    <source>
        <dbReference type="Proteomes" id="UP001227192"/>
    </source>
</evidence>
<sequence length="85" mass="9405">MATWAYPPLPTEQINREADTALARELEWLLHSLQDTLASLKEGLQECAALLAPQEPGSTLVLSSLRMFNFVLHRSHLLGVPLAPD</sequence>
<dbReference type="Proteomes" id="UP001227192">
    <property type="component" value="Unassembled WGS sequence"/>
</dbReference>
<name>A0AAI9TJV6_PENTH</name>
<keyword evidence="2" id="KW-1185">Reference proteome</keyword>
<dbReference type="EMBL" id="LACB01000116">
    <property type="protein sequence ID" value="KAJ9488468.1"/>
    <property type="molecule type" value="Genomic_DNA"/>
</dbReference>
<protein>
    <submittedName>
        <fullName evidence="1">Uncharacterized protein</fullName>
    </submittedName>
</protein>
<reference evidence="1" key="1">
    <citation type="submission" date="2015-06" db="EMBL/GenBank/DDBJ databases">
        <authorList>
            <person name="Nguyen H."/>
        </authorList>
    </citation>
    <scope>NUCLEOTIDE SEQUENCE</scope>
    <source>
        <strain evidence="1">DAOM 180753</strain>
    </source>
</reference>
<organism evidence="1 2">
    <name type="scientific">Penicillium thymicola</name>
    <dbReference type="NCBI Taxonomy" id="293382"/>
    <lineage>
        <taxon>Eukaryota</taxon>
        <taxon>Fungi</taxon>
        <taxon>Dikarya</taxon>
        <taxon>Ascomycota</taxon>
        <taxon>Pezizomycotina</taxon>
        <taxon>Eurotiomycetes</taxon>
        <taxon>Eurotiomycetidae</taxon>
        <taxon>Eurotiales</taxon>
        <taxon>Aspergillaceae</taxon>
        <taxon>Penicillium</taxon>
    </lineage>
</organism>
<proteinExistence type="predicted"/>
<evidence type="ECO:0000313" key="1">
    <source>
        <dbReference type="EMBL" id="KAJ9488468.1"/>
    </source>
</evidence>
<reference evidence="1" key="2">
    <citation type="journal article" date="2016" name="Fungal Biol.">
        <title>Ochratoxin A production by Penicillium thymicola.</title>
        <authorList>
            <person name="Nguyen H.D.T."/>
            <person name="McMullin D.R."/>
            <person name="Ponomareva E."/>
            <person name="Riley R."/>
            <person name="Pomraning K.R."/>
            <person name="Baker S.E."/>
            <person name="Seifert K.A."/>
        </authorList>
    </citation>
    <scope>NUCLEOTIDE SEQUENCE</scope>
    <source>
        <strain evidence="1">DAOM 180753</strain>
    </source>
</reference>
<comment type="caution">
    <text evidence="1">The sequence shown here is derived from an EMBL/GenBank/DDBJ whole genome shotgun (WGS) entry which is preliminary data.</text>
</comment>
<dbReference type="InterPro" id="IPR028241">
    <property type="entry name" value="RAVE2/Rogdi"/>
</dbReference>
<accession>A0AAI9TJV6</accession>
<dbReference type="Pfam" id="PF10259">
    <property type="entry name" value="Rogdi_lz"/>
    <property type="match status" value="1"/>
</dbReference>
<dbReference type="AlphaFoldDB" id="A0AAI9TJV6"/>